<feature type="domain" description="GHMP kinase C-terminal" evidence="15">
    <location>
        <begin position="213"/>
        <end position="288"/>
    </location>
</feature>
<evidence type="ECO:0000256" key="7">
    <source>
        <dbReference type="ARBA" id="ARBA00022697"/>
    </source>
</evidence>
<dbReference type="InterPro" id="IPR013750">
    <property type="entry name" value="GHMP_kinase_C_dom"/>
</dbReference>
<dbReference type="InterPro" id="IPR006203">
    <property type="entry name" value="GHMP_knse_ATP-bd_CS"/>
</dbReference>
<dbReference type="EMBL" id="CP098611">
    <property type="protein sequence ID" value="USR89352.1"/>
    <property type="molecule type" value="Genomic_DNA"/>
</dbReference>
<dbReference type="Proteomes" id="UP001056708">
    <property type="component" value="Chromosome"/>
</dbReference>
<evidence type="ECO:0000259" key="15">
    <source>
        <dbReference type="Pfam" id="PF08544"/>
    </source>
</evidence>
<evidence type="ECO:0000256" key="3">
    <source>
        <dbReference type="ARBA" id="ARBA00012078"/>
    </source>
</evidence>
<dbReference type="Pfam" id="PF08544">
    <property type="entry name" value="GHMP_kinases_C"/>
    <property type="match status" value="1"/>
</dbReference>
<comment type="pathway">
    <text evidence="1 13">Amino-acid biosynthesis; L-threonine biosynthesis; L-threonine from L-aspartate: step 4/5.</text>
</comment>
<dbReference type="Pfam" id="PF00288">
    <property type="entry name" value="GHMP_kinases_N"/>
    <property type="match status" value="1"/>
</dbReference>
<keyword evidence="13" id="KW-0963">Cytoplasm</keyword>
<evidence type="ECO:0000259" key="14">
    <source>
        <dbReference type="Pfam" id="PF00288"/>
    </source>
</evidence>
<sequence>MLHPFTVTVPATTANLGPGFDCLGAALSLHNRFSFLPAQKSKTEGPSGSGVTIQVRGEEAARVATGAENLVYQVFCQFFEALGQTPPSLRLEIELGVPLARGLGSSATAIVGGLLGANYWAGNPLSLQALMRMAIDLEGHPDNVVPALLGGCQLAASDNQDWFHCTVAWHPEIVPVVAIPHFELSTAAARQVLPQDYCRADVVFNTAHLALLVKGLETGDGEQLRVGMQDRVHQPYRQKLIPGYGAVHEAAVQAGAYGLAISGAGPTLLALTSTADAPRVVAAMEQAWQRQKTTVTVRSLSLDRQGANISKSVG</sequence>
<dbReference type="PANTHER" id="PTHR20861:SF1">
    <property type="entry name" value="HOMOSERINE KINASE"/>
    <property type="match status" value="1"/>
</dbReference>
<gene>
    <name evidence="13 16" type="primary">thrB</name>
    <name evidence="16" type="ORF">NEA10_10645</name>
</gene>
<comment type="catalytic activity">
    <reaction evidence="11 13">
        <text>L-homoserine + ATP = O-phospho-L-homoserine + ADP + H(+)</text>
        <dbReference type="Rhea" id="RHEA:13985"/>
        <dbReference type="ChEBI" id="CHEBI:15378"/>
        <dbReference type="ChEBI" id="CHEBI:30616"/>
        <dbReference type="ChEBI" id="CHEBI:57476"/>
        <dbReference type="ChEBI" id="CHEBI:57590"/>
        <dbReference type="ChEBI" id="CHEBI:456216"/>
        <dbReference type="EC" id="2.7.1.39"/>
    </reaction>
</comment>
<dbReference type="Gene3D" id="3.30.70.890">
    <property type="entry name" value="GHMP kinase, C-terminal domain"/>
    <property type="match status" value="1"/>
</dbReference>
<dbReference type="PRINTS" id="PR00958">
    <property type="entry name" value="HOMSERKINASE"/>
</dbReference>
<keyword evidence="7 13" id="KW-0791">Threonine biosynthesis</keyword>
<dbReference type="InterPro" id="IPR000870">
    <property type="entry name" value="Homoserine_kinase"/>
</dbReference>
<evidence type="ECO:0000313" key="16">
    <source>
        <dbReference type="EMBL" id="USR89352.1"/>
    </source>
</evidence>
<dbReference type="Gene3D" id="3.30.230.10">
    <property type="match status" value="1"/>
</dbReference>
<comment type="function">
    <text evidence="12 13">Catalyzes the ATP-dependent phosphorylation of L-homoserine to L-homoserine phosphate.</text>
</comment>
<keyword evidence="9 13" id="KW-0418">Kinase</keyword>
<keyword evidence="8 13" id="KW-0547">Nucleotide-binding</keyword>
<proteinExistence type="inferred from homology"/>
<organism evidence="16 17">
    <name type="scientific">Phormidium yuhuli AB48</name>
    <dbReference type="NCBI Taxonomy" id="2940671"/>
    <lineage>
        <taxon>Bacteria</taxon>
        <taxon>Bacillati</taxon>
        <taxon>Cyanobacteriota</taxon>
        <taxon>Cyanophyceae</taxon>
        <taxon>Oscillatoriophycideae</taxon>
        <taxon>Oscillatoriales</taxon>
        <taxon>Oscillatoriaceae</taxon>
        <taxon>Phormidium</taxon>
        <taxon>Phormidium yuhuli</taxon>
    </lineage>
</organism>
<keyword evidence="5 13" id="KW-0028">Amino-acid biosynthesis</keyword>
<dbReference type="SUPFAM" id="SSF54211">
    <property type="entry name" value="Ribosomal protein S5 domain 2-like"/>
    <property type="match status" value="1"/>
</dbReference>
<accession>A0ABY5AJG7</accession>
<feature type="domain" description="GHMP kinase N-terminal" evidence="14">
    <location>
        <begin position="69"/>
        <end position="151"/>
    </location>
</feature>
<evidence type="ECO:0000256" key="2">
    <source>
        <dbReference type="ARBA" id="ARBA00007370"/>
    </source>
</evidence>
<dbReference type="PROSITE" id="PS00627">
    <property type="entry name" value="GHMP_KINASES_ATP"/>
    <property type="match status" value="1"/>
</dbReference>
<dbReference type="RefSeq" id="WP_252659646.1">
    <property type="nucleotide sequence ID" value="NZ_CP098611.1"/>
</dbReference>
<protein>
    <recommendedName>
        <fullName evidence="4 13">Homoserine kinase</fullName>
        <shortName evidence="13">HK</shortName>
        <shortName evidence="13">HSK</shortName>
        <ecNumber evidence="3 13">2.7.1.39</ecNumber>
    </recommendedName>
</protein>
<dbReference type="InterPro" id="IPR014721">
    <property type="entry name" value="Ribsml_uS5_D2-typ_fold_subgr"/>
</dbReference>
<name>A0ABY5AJG7_9CYAN</name>
<evidence type="ECO:0000256" key="1">
    <source>
        <dbReference type="ARBA" id="ARBA00005015"/>
    </source>
</evidence>
<evidence type="ECO:0000256" key="6">
    <source>
        <dbReference type="ARBA" id="ARBA00022679"/>
    </source>
</evidence>
<dbReference type="SUPFAM" id="SSF55060">
    <property type="entry name" value="GHMP Kinase, C-terminal domain"/>
    <property type="match status" value="1"/>
</dbReference>
<comment type="similarity">
    <text evidence="2 13">Belongs to the GHMP kinase family. Homoserine kinase subfamily.</text>
</comment>
<reference evidence="16" key="1">
    <citation type="submission" date="2022-06" db="EMBL/GenBank/DDBJ databases">
        <title>Genome sequence of Phormidium yuhuli AB48 isolated from an industrial photobioreactor environment.</title>
        <authorList>
            <person name="Qiu Y."/>
            <person name="Noonan A.J.C."/>
            <person name="Dofher K."/>
            <person name="Koch M."/>
            <person name="Kieft B."/>
            <person name="Lin X."/>
            <person name="Ziels R.M."/>
            <person name="Hallam S.J."/>
        </authorList>
    </citation>
    <scope>NUCLEOTIDE SEQUENCE</scope>
    <source>
        <strain evidence="16">AB48</strain>
    </source>
</reference>
<evidence type="ECO:0000256" key="5">
    <source>
        <dbReference type="ARBA" id="ARBA00022605"/>
    </source>
</evidence>
<dbReference type="InterPro" id="IPR036554">
    <property type="entry name" value="GHMP_kinase_C_sf"/>
</dbReference>
<evidence type="ECO:0000256" key="12">
    <source>
        <dbReference type="ARBA" id="ARBA00049954"/>
    </source>
</evidence>
<keyword evidence="17" id="KW-1185">Reference proteome</keyword>
<evidence type="ECO:0000256" key="11">
    <source>
        <dbReference type="ARBA" id="ARBA00049375"/>
    </source>
</evidence>
<dbReference type="NCBIfam" id="NF002288">
    <property type="entry name" value="PRK01212.1-4"/>
    <property type="match status" value="1"/>
</dbReference>
<keyword evidence="10 13" id="KW-0067">ATP-binding</keyword>
<dbReference type="PIRSF" id="PIRSF000676">
    <property type="entry name" value="Homoser_kin"/>
    <property type="match status" value="1"/>
</dbReference>
<dbReference type="GO" id="GO:0004413">
    <property type="term" value="F:homoserine kinase activity"/>
    <property type="evidence" value="ECO:0007669"/>
    <property type="project" value="UniProtKB-EC"/>
</dbReference>
<feature type="binding site" evidence="13">
    <location>
        <begin position="98"/>
        <end position="108"/>
    </location>
    <ligand>
        <name>ATP</name>
        <dbReference type="ChEBI" id="CHEBI:30616"/>
    </ligand>
</feature>
<dbReference type="NCBIfam" id="TIGR00191">
    <property type="entry name" value="thrB"/>
    <property type="match status" value="1"/>
</dbReference>
<evidence type="ECO:0000256" key="4">
    <source>
        <dbReference type="ARBA" id="ARBA00017858"/>
    </source>
</evidence>
<dbReference type="EC" id="2.7.1.39" evidence="3 13"/>
<evidence type="ECO:0000313" key="17">
    <source>
        <dbReference type="Proteomes" id="UP001056708"/>
    </source>
</evidence>
<evidence type="ECO:0000256" key="13">
    <source>
        <dbReference type="HAMAP-Rule" id="MF_00384"/>
    </source>
</evidence>
<keyword evidence="6 13" id="KW-0808">Transferase</keyword>
<dbReference type="PANTHER" id="PTHR20861">
    <property type="entry name" value="HOMOSERINE/4-DIPHOSPHOCYTIDYL-2-C-METHYL-D-ERYTHRITOL KINASE"/>
    <property type="match status" value="1"/>
</dbReference>
<dbReference type="HAMAP" id="MF_00384">
    <property type="entry name" value="Homoser_kinase"/>
    <property type="match status" value="1"/>
</dbReference>
<evidence type="ECO:0000256" key="9">
    <source>
        <dbReference type="ARBA" id="ARBA00022777"/>
    </source>
</evidence>
<comment type="subcellular location">
    <subcellularLocation>
        <location evidence="13">Cytoplasm</location>
    </subcellularLocation>
</comment>
<evidence type="ECO:0000256" key="8">
    <source>
        <dbReference type="ARBA" id="ARBA00022741"/>
    </source>
</evidence>
<dbReference type="InterPro" id="IPR020568">
    <property type="entry name" value="Ribosomal_Su5_D2-typ_SF"/>
</dbReference>
<dbReference type="InterPro" id="IPR006204">
    <property type="entry name" value="GHMP_kinase_N_dom"/>
</dbReference>
<evidence type="ECO:0000256" key="10">
    <source>
        <dbReference type="ARBA" id="ARBA00022840"/>
    </source>
</evidence>